<evidence type="ECO:0000256" key="2">
    <source>
        <dbReference type="ARBA" id="ARBA00006946"/>
    </source>
</evidence>
<feature type="domain" description="Hook C-terminal" evidence="8">
    <location>
        <begin position="480"/>
        <end position="551"/>
    </location>
</feature>
<dbReference type="GO" id="GO:0005813">
    <property type="term" value="C:centrosome"/>
    <property type="evidence" value="ECO:0007669"/>
    <property type="project" value="TreeGrafter"/>
</dbReference>
<dbReference type="PANTHER" id="PTHR18947">
    <property type="entry name" value="HOOK PROTEINS"/>
    <property type="match status" value="1"/>
</dbReference>
<dbReference type="InterPro" id="IPR008636">
    <property type="entry name" value="Hook_C"/>
</dbReference>
<keyword evidence="5 7" id="KW-0175">Coiled coil</keyword>
<dbReference type="GO" id="GO:0005737">
    <property type="term" value="C:cytoplasm"/>
    <property type="evidence" value="ECO:0007669"/>
    <property type="project" value="TreeGrafter"/>
</dbReference>
<dbReference type="STRING" id="418985.A0A1V9Y002"/>
<feature type="domain" description="HOOK N-terminal" evidence="9">
    <location>
        <begin position="1"/>
        <end position="82"/>
    </location>
</feature>
<dbReference type="GO" id="GO:0008017">
    <property type="term" value="F:microtubule binding"/>
    <property type="evidence" value="ECO:0007669"/>
    <property type="project" value="InterPro"/>
</dbReference>
<evidence type="ECO:0000256" key="6">
    <source>
        <dbReference type="ARBA" id="ARBA00023212"/>
    </source>
</evidence>
<evidence type="ECO:0000256" key="3">
    <source>
        <dbReference type="ARBA" id="ARBA00022490"/>
    </source>
</evidence>
<name>A0A1V9Y002_9ACAR</name>
<organism evidence="10 11">
    <name type="scientific">Tropilaelaps mercedesae</name>
    <dbReference type="NCBI Taxonomy" id="418985"/>
    <lineage>
        <taxon>Eukaryota</taxon>
        <taxon>Metazoa</taxon>
        <taxon>Ecdysozoa</taxon>
        <taxon>Arthropoda</taxon>
        <taxon>Chelicerata</taxon>
        <taxon>Arachnida</taxon>
        <taxon>Acari</taxon>
        <taxon>Parasitiformes</taxon>
        <taxon>Mesostigmata</taxon>
        <taxon>Gamasina</taxon>
        <taxon>Dermanyssoidea</taxon>
        <taxon>Laelapidae</taxon>
        <taxon>Tropilaelaps</taxon>
    </lineage>
</organism>
<feature type="domain" description="Hook C-terminal" evidence="8">
    <location>
        <begin position="132"/>
        <end position="447"/>
    </location>
</feature>
<dbReference type="InterPro" id="IPR036872">
    <property type="entry name" value="CH_dom_sf"/>
</dbReference>
<dbReference type="GO" id="GO:0051959">
    <property type="term" value="F:dynein light intermediate chain binding"/>
    <property type="evidence" value="ECO:0007669"/>
    <property type="project" value="TreeGrafter"/>
</dbReference>
<dbReference type="Pfam" id="PF19047">
    <property type="entry name" value="HOOK_N"/>
    <property type="match status" value="1"/>
</dbReference>
<dbReference type="PANTHER" id="PTHR18947:SF39">
    <property type="entry name" value="PROTEIN HOOK"/>
    <property type="match status" value="1"/>
</dbReference>
<keyword evidence="11" id="KW-1185">Reference proteome</keyword>
<evidence type="ECO:0000256" key="5">
    <source>
        <dbReference type="ARBA" id="ARBA00023054"/>
    </source>
</evidence>
<dbReference type="InParanoid" id="A0A1V9Y002"/>
<comment type="similarity">
    <text evidence="2">Belongs to the hook family.</text>
</comment>
<protein>
    <submittedName>
        <fullName evidence="10">Protein Hook3-like</fullName>
    </submittedName>
</protein>
<dbReference type="InterPro" id="IPR043936">
    <property type="entry name" value="HOOK_N"/>
</dbReference>
<dbReference type="GO" id="GO:0031122">
    <property type="term" value="P:cytoplasmic microtubule organization"/>
    <property type="evidence" value="ECO:0007669"/>
    <property type="project" value="InterPro"/>
</dbReference>
<evidence type="ECO:0000259" key="8">
    <source>
        <dbReference type="Pfam" id="PF05622"/>
    </source>
</evidence>
<dbReference type="OrthoDB" id="49395at2759"/>
<keyword evidence="6" id="KW-0206">Cytoskeleton</keyword>
<dbReference type="EMBL" id="MNPL01001568">
    <property type="protein sequence ID" value="OQR79030.1"/>
    <property type="molecule type" value="Genomic_DNA"/>
</dbReference>
<dbReference type="GO" id="GO:0005874">
    <property type="term" value="C:microtubule"/>
    <property type="evidence" value="ECO:0007669"/>
    <property type="project" value="UniProtKB-KW"/>
</dbReference>
<dbReference type="Gene3D" id="1.10.418.10">
    <property type="entry name" value="Calponin-like domain"/>
    <property type="match status" value="1"/>
</dbReference>
<accession>A0A1V9Y002</accession>
<feature type="coiled-coil region" evidence="7">
    <location>
        <begin position="482"/>
        <end position="557"/>
    </location>
</feature>
<dbReference type="GO" id="GO:0030705">
    <property type="term" value="P:cytoskeleton-dependent intracellular transport"/>
    <property type="evidence" value="ECO:0007669"/>
    <property type="project" value="InterPro"/>
</dbReference>
<comment type="caution">
    <text evidence="10">The sequence shown here is derived from an EMBL/GenBank/DDBJ whole genome shotgun (WGS) entry which is preliminary data.</text>
</comment>
<evidence type="ECO:0000256" key="7">
    <source>
        <dbReference type="SAM" id="Coils"/>
    </source>
</evidence>
<reference evidence="10 11" key="1">
    <citation type="journal article" date="2017" name="Gigascience">
        <title>Draft genome of the honey bee ectoparasitic mite, Tropilaelaps mercedesae, is shaped by the parasitic life history.</title>
        <authorList>
            <person name="Dong X."/>
            <person name="Armstrong S.D."/>
            <person name="Xia D."/>
            <person name="Makepeace B.L."/>
            <person name="Darby A.C."/>
            <person name="Kadowaki T."/>
        </authorList>
    </citation>
    <scope>NUCLEOTIDE SEQUENCE [LARGE SCALE GENOMIC DNA]</scope>
    <source>
        <strain evidence="10">Wuxi-XJTLU</strain>
    </source>
</reference>
<keyword evidence="4" id="KW-0493">Microtubule</keyword>
<evidence type="ECO:0000259" key="9">
    <source>
        <dbReference type="Pfam" id="PF19047"/>
    </source>
</evidence>
<evidence type="ECO:0000256" key="4">
    <source>
        <dbReference type="ARBA" id="ARBA00022701"/>
    </source>
</evidence>
<comment type="subcellular location">
    <subcellularLocation>
        <location evidence="1">Cytoplasm</location>
        <location evidence="1">Cytoskeleton</location>
    </subcellularLocation>
</comment>
<dbReference type="FunCoup" id="A0A1V9Y002">
    <property type="interactions" value="417"/>
</dbReference>
<dbReference type="AlphaFoldDB" id="A0A1V9Y002"/>
<evidence type="ECO:0000313" key="11">
    <source>
        <dbReference type="Proteomes" id="UP000192247"/>
    </source>
</evidence>
<evidence type="ECO:0000256" key="1">
    <source>
        <dbReference type="ARBA" id="ARBA00004245"/>
    </source>
</evidence>
<sequence length="563" mass="64928">MSNVKKVIGRVMDYLDDVLCISFKFDEAELAHSVAEQGRDVGRLLQLVLAAAVNCSAKERYIQRIMALEEEVQHVVMKAIQELMTSMPSLPPPATDAPAVSSGSAGLSSAEVVKRLEERLLQEERARERVEQRLHEIEGTLQTERQEKILLVEELREVQDKMASEEAPQSMGAKVKAQRDQQNKLESELFKMEMQKEEFRLKLEEAQTLVRDLAARNEDLARDREELAVLKDELDVLRHTHEQVGRYEASLEMYRKKMEEMSDLKKQLKLFEAKNSEYLQANVRLEEELSRTATLRAQIEVYKKETHSLHERLTEETERADRAEFEKRRAEEKFLALNTEKDRILVERDALRENVEEMKLNKQGFTDGVATTMMRGGSELLEDSPALLKEKLLRSQAENEALKKRALTSADGDAYKELHDDLKKLQEETEKKLRAANMRILEIESHSADNSIVRDLNDKLCDEINSMSFFDPDPFRCCFTQVAKLTRDLEEKKQELLQSEEKYDRCIAKARTVLANLNDGSSEAALRHEISEKNQLISKLERDVAQMRSQYDSQVAQLRRSLT</sequence>
<gene>
    <name evidence="10" type="ORF">BIW11_02628</name>
</gene>
<dbReference type="Pfam" id="PF05622">
    <property type="entry name" value="HOOK"/>
    <property type="match status" value="2"/>
</dbReference>
<evidence type="ECO:0000313" key="10">
    <source>
        <dbReference type="EMBL" id="OQR79030.1"/>
    </source>
</evidence>
<dbReference type="SUPFAM" id="SSF116907">
    <property type="entry name" value="Hook domain"/>
    <property type="match status" value="1"/>
</dbReference>
<keyword evidence="3" id="KW-0963">Cytoplasm</keyword>
<dbReference type="Proteomes" id="UP000192247">
    <property type="component" value="Unassembled WGS sequence"/>
</dbReference>
<proteinExistence type="inferred from homology"/>
<feature type="coiled-coil region" evidence="7">
    <location>
        <begin position="113"/>
        <end position="361"/>
    </location>
</feature>